<dbReference type="OrthoDB" id="2523927at2759"/>
<protein>
    <recommendedName>
        <fullName evidence="2">Protein kinase domain-containing protein</fullName>
    </recommendedName>
</protein>
<sequence>MLSFVFRHTVCLDGGPRLHAPLRAGPVISRSPITAPRMRSFRSEPDKLPFKRTWKSMMSGKMSPMPSRQLYKTIDDPDTDLNAIRKEYEEGQQSRGPAERAFAMGQNGKHLKRIVHLGSLQHMPTLGGALLEFWEKKRPLEEVLEELRDTDQGDTLFAYCYSPAITGGSQLDPAGEISVHDWVGAHLINPSCKVFTNTLCAGPNRVEARWRREFPDGNKSIMDIFVRSTFKRRTGPGSDDSMPWLTINHSGCENKATQPGKAVHDDHVEKLEATENVYHLPNGNTTPFYYIPWAMQGAKRPADTGPQRGRRPSLHKQETDGWYLCLHHDGTSHVQKLSPAEKVFHQIWEYMYYHNLDFMILATDTIMYLCVRLNSSDMAISPVFTDNRRKLAALSQNYLRVCRHRTIRARVEWEALEPDMQELCLQLFGDCLDEIGPSCPSEDLPATRRLAKEWASRNNVPSTDATQPLPTGVPGKRTFSTVAMSRATHTSTLPCNSPSRRTVFTSATRFTGGPDQHQGAANSVVTSHGDARPGETTGSPVELIYDGYTYPLEQLWAPVVSFLPNTGKTAKLTLQDFHRELGVYRGELDGHKIVAKICDAYDDHTLQKEKMFYARLRVLWGNGVAPPVGLYRYENDVTILVLEYKGEPIEQWGGNRTKFLKVLRSIHDYGVEHGDIRPDHVLKDEHGNITIVDYSEAKEHGCGSDCSELLQCTPPPWTGVDAGLDAAGAPYIAIL</sequence>
<evidence type="ECO:0000259" key="2">
    <source>
        <dbReference type="PROSITE" id="PS50011"/>
    </source>
</evidence>
<dbReference type="PROSITE" id="PS50011">
    <property type="entry name" value="PROTEIN_KINASE_DOM"/>
    <property type="match status" value="1"/>
</dbReference>
<dbReference type="InterPro" id="IPR052396">
    <property type="entry name" value="Meiotic_Drive_Suppr_Kinase"/>
</dbReference>
<reference evidence="3 4" key="1">
    <citation type="journal article" date="2016" name="Mol. Biol. Evol.">
        <title>Comparative Genomics of Early-Diverging Mushroom-Forming Fungi Provides Insights into the Origins of Lignocellulose Decay Capabilities.</title>
        <authorList>
            <person name="Nagy L.G."/>
            <person name="Riley R."/>
            <person name="Tritt A."/>
            <person name="Adam C."/>
            <person name="Daum C."/>
            <person name="Floudas D."/>
            <person name="Sun H."/>
            <person name="Yadav J.S."/>
            <person name="Pangilinan J."/>
            <person name="Larsson K.H."/>
            <person name="Matsuura K."/>
            <person name="Barry K."/>
            <person name="Labutti K."/>
            <person name="Kuo R."/>
            <person name="Ohm R.A."/>
            <person name="Bhattacharya S.S."/>
            <person name="Shirouzu T."/>
            <person name="Yoshinaga Y."/>
            <person name="Martin F.M."/>
            <person name="Grigoriev I.V."/>
            <person name="Hibbett D.S."/>
        </authorList>
    </citation>
    <scope>NUCLEOTIDE SEQUENCE [LARGE SCALE GENOMIC DNA]</scope>
    <source>
        <strain evidence="3 4">TUFC12733</strain>
    </source>
</reference>
<organism evidence="3 4">
    <name type="scientific">Calocera viscosa (strain TUFC12733)</name>
    <dbReference type="NCBI Taxonomy" id="1330018"/>
    <lineage>
        <taxon>Eukaryota</taxon>
        <taxon>Fungi</taxon>
        <taxon>Dikarya</taxon>
        <taxon>Basidiomycota</taxon>
        <taxon>Agaricomycotina</taxon>
        <taxon>Dacrymycetes</taxon>
        <taxon>Dacrymycetales</taxon>
        <taxon>Dacrymycetaceae</taxon>
        <taxon>Calocera</taxon>
    </lineage>
</organism>
<dbReference type="GO" id="GO:0005524">
    <property type="term" value="F:ATP binding"/>
    <property type="evidence" value="ECO:0007669"/>
    <property type="project" value="InterPro"/>
</dbReference>
<dbReference type="InterPro" id="IPR000719">
    <property type="entry name" value="Prot_kinase_dom"/>
</dbReference>
<proteinExistence type="predicted"/>
<dbReference type="EMBL" id="KV417375">
    <property type="protein sequence ID" value="KZO89632.1"/>
    <property type="molecule type" value="Genomic_DNA"/>
</dbReference>
<dbReference type="InterPro" id="IPR011009">
    <property type="entry name" value="Kinase-like_dom_sf"/>
</dbReference>
<dbReference type="STRING" id="1330018.A0A167FLQ9"/>
<evidence type="ECO:0000313" key="3">
    <source>
        <dbReference type="EMBL" id="KZO89632.1"/>
    </source>
</evidence>
<dbReference type="SUPFAM" id="SSF56112">
    <property type="entry name" value="Protein kinase-like (PK-like)"/>
    <property type="match status" value="1"/>
</dbReference>
<feature type="domain" description="Protein kinase" evidence="2">
    <location>
        <begin position="510"/>
        <end position="735"/>
    </location>
</feature>
<name>A0A167FLQ9_CALVF</name>
<accession>A0A167FLQ9</accession>
<evidence type="ECO:0000313" key="4">
    <source>
        <dbReference type="Proteomes" id="UP000076738"/>
    </source>
</evidence>
<dbReference type="Proteomes" id="UP000076738">
    <property type="component" value="Unassembled WGS sequence"/>
</dbReference>
<keyword evidence="4" id="KW-1185">Reference proteome</keyword>
<dbReference type="PANTHER" id="PTHR37171:SF1">
    <property type="entry name" value="SERINE_THREONINE-PROTEIN KINASE YRZF-RELATED"/>
    <property type="match status" value="1"/>
</dbReference>
<dbReference type="GO" id="GO:0004672">
    <property type="term" value="F:protein kinase activity"/>
    <property type="evidence" value="ECO:0007669"/>
    <property type="project" value="InterPro"/>
</dbReference>
<dbReference type="PANTHER" id="PTHR37171">
    <property type="entry name" value="SERINE/THREONINE-PROTEIN KINASE YRZF-RELATED"/>
    <property type="match status" value="1"/>
</dbReference>
<gene>
    <name evidence="3" type="ORF">CALVIDRAFT_603531</name>
</gene>
<evidence type="ECO:0000256" key="1">
    <source>
        <dbReference type="SAM" id="MobiDB-lite"/>
    </source>
</evidence>
<feature type="region of interest" description="Disordered" evidence="1">
    <location>
        <begin position="509"/>
        <end position="538"/>
    </location>
</feature>
<dbReference type="AlphaFoldDB" id="A0A167FLQ9"/>